<dbReference type="AlphaFoldDB" id="A0A5C4RYK2"/>
<dbReference type="Proteomes" id="UP000309544">
    <property type="component" value="Unassembled WGS sequence"/>
</dbReference>
<dbReference type="Pfam" id="PF08447">
    <property type="entry name" value="PAS_3"/>
    <property type="match status" value="1"/>
</dbReference>
<sequence length="221" mass="25282">MQIYKDFNYRLREYILKKHGSVSAFCRSSGIKYPAQMTPYLKGQSVPGKKMLEKLEKDGADIDWILHGKKNNTVCGLGTRLMTSGYKVEMEQIMRRMRLLCQQMDDTLGTPFEAYCVLGQDLVLDEFTTAFETFLGYEKGALRGVSFSEMIHPEERPLVEEAFISSRSGSSAASDLVNRFRMADDRYVRVEWCFYANNFGYADAREYVVLLGKKIAQGSDF</sequence>
<evidence type="ECO:0000313" key="3">
    <source>
        <dbReference type="Proteomes" id="UP000309544"/>
    </source>
</evidence>
<dbReference type="CDD" id="cd00130">
    <property type="entry name" value="PAS"/>
    <property type="match status" value="1"/>
</dbReference>
<name>A0A5C4RYK2_PROVB</name>
<dbReference type="RefSeq" id="WP_068866131.1">
    <property type="nucleotide sequence ID" value="NZ_VDCI01000006.1"/>
</dbReference>
<protein>
    <submittedName>
        <fullName evidence="2">Diguanylate cyclase</fullName>
    </submittedName>
</protein>
<reference evidence="2 3" key="1">
    <citation type="submission" date="2019-05" db="EMBL/GenBank/DDBJ databases">
        <title>Draft Whole-Genome sequence of the green sulfur bacterium Prosthecochloris vibrioformis DSM 260.</title>
        <authorList>
            <person name="Meyer T.E."/>
            <person name="Kyndt J.A."/>
        </authorList>
    </citation>
    <scope>NUCLEOTIDE SEQUENCE [LARGE SCALE GENOMIC DNA]</scope>
    <source>
        <strain evidence="2 3">DSM 260</strain>
    </source>
</reference>
<dbReference type="InterPro" id="IPR000014">
    <property type="entry name" value="PAS"/>
</dbReference>
<gene>
    <name evidence="2" type="ORF">FGF68_07780</name>
</gene>
<dbReference type="InterPro" id="IPR013655">
    <property type="entry name" value="PAS_fold_3"/>
</dbReference>
<evidence type="ECO:0000259" key="1">
    <source>
        <dbReference type="Pfam" id="PF08447"/>
    </source>
</evidence>
<dbReference type="InterPro" id="IPR035965">
    <property type="entry name" value="PAS-like_dom_sf"/>
</dbReference>
<comment type="caution">
    <text evidence="2">The sequence shown here is derived from an EMBL/GenBank/DDBJ whole genome shotgun (WGS) entry which is preliminary data.</text>
</comment>
<evidence type="ECO:0000313" key="2">
    <source>
        <dbReference type="EMBL" id="TNJ36363.1"/>
    </source>
</evidence>
<accession>A0A5C4RYK2</accession>
<dbReference type="EMBL" id="VDCI01000006">
    <property type="protein sequence ID" value="TNJ36363.1"/>
    <property type="molecule type" value="Genomic_DNA"/>
</dbReference>
<organism evidence="2 3">
    <name type="scientific">Prosthecochloris vibrioformis</name>
    <name type="common">Chlorobium vibrioforme</name>
    <dbReference type="NCBI Taxonomy" id="1098"/>
    <lineage>
        <taxon>Bacteria</taxon>
        <taxon>Pseudomonadati</taxon>
        <taxon>Chlorobiota</taxon>
        <taxon>Chlorobiia</taxon>
        <taxon>Chlorobiales</taxon>
        <taxon>Chlorobiaceae</taxon>
        <taxon>Prosthecochloris</taxon>
    </lineage>
</organism>
<feature type="domain" description="PAS fold-3" evidence="1">
    <location>
        <begin position="130"/>
        <end position="196"/>
    </location>
</feature>
<proteinExistence type="predicted"/>
<dbReference type="Gene3D" id="3.30.450.20">
    <property type="entry name" value="PAS domain"/>
    <property type="match status" value="1"/>
</dbReference>
<keyword evidence="3" id="KW-1185">Reference proteome</keyword>
<dbReference type="SUPFAM" id="SSF55785">
    <property type="entry name" value="PYP-like sensor domain (PAS domain)"/>
    <property type="match status" value="1"/>
</dbReference>